<evidence type="ECO:0000313" key="7">
    <source>
        <dbReference type="Proteomes" id="UP000179807"/>
    </source>
</evidence>
<keyword evidence="7" id="KW-1185">Reference proteome</keyword>
<gene>
    <name evidence="6" type="ORF">TRFO_27714</name>
</gene>
<organism evidence="6 7">
    <name type="scientific">Tritrichomonas foetus</name>
    <dbReference type="NCBI Taxonomy" id="1144522"/>
    <lineage>
        <taxon>Eukaryota</taxon>
        <taxon>Metamonada</taxon>
        <taxon>Parabasalia</taxon>
        <taxon>Tritrichomonadida</taxon>
        <taxon>Tritrichomonadidae</taxon>
        <taxon>Tritrichomonas</taxon>
    </lineage>
</organism>
<evidence type="ECO:0000259" key="5">
    <source>
        <dbReference type="PROSITE" id="PS50175"/>
    </source>
</evidence>
<dbReference type="RefSeq" id="XP_068357847.1">
    <property type="nucleotide sequence ID" value="XM_068505730.1"/>
</dbReference>
<dbReference type="PANTHER" id="PTHR12917">
    <property type="entry name" value="ASPARTYL PROTEASE DDI-RELATED"/>
    <property type="match status" value="1"/>
</dbReference>
<dbReference type="PROSITE" id="PS00141">
    <property type="entry name" value="ASP_PROTEASE"/>
    <property type="match status" value="1"/>
</dbReference>
<dbReference type="SUPFAM" id="SSF54236">
    <property type="entry name" value="Ubiquitin-like"/>
    <property type="match status" value="1"/>
</dbReference>
<dbReference type="InterPro" id="IPR029071">
    <property type="entry name" value="Ubiquitin-like_domsf"/>
</dbReference>
<dbReference type="InterPro" id="IPR021109">
    <property type="entry name" value="Peptidase_aspartic_dom_sf"/>
</dbReference>
<dbReference type="GO" id="GO:0004190">
    <property type="term" value="F:aspartic-type endopeptidase activity"/>
    <property type="evidence" value="ECO:0007669"/>
    <property type="project" value="UniProtKB-KW"/>
</dbReference>
<sequence>MLIFVKLNHEEDPFEVEIEEDSTIGYLIAIVASMRNINPENLTITLEDRILSPDTLITSLDLGSILYFTAVVAQDNDRYMSSMFDVRQQQMIMQQIQQQNIEDNLQYAYEHNPEAFIPFSLLYITCKINNVPIKALIDTGAQISILPLAVAQRCHVDYLIDKRYRTVTMGVGAQTSHGRIHALPVQVGDTAWTNPFVVLDNNLDHCILGVDWLTKNRATISLETMTLNISGTCVKFEELTHE</sequence>
<protein>
    <submittedName>
        <fullName evidence="6">Clan AA, family A2, retrotansposon aspartic peptidase</fullName>
    </submittedName>
</protein>
<dbReference type="EMBL" id="MLAK01000783">
    <property type="protein sequence ID" value="OHT04711.1"/>
    <property type="molecule type" value="Genomic_DNA"/>
</dbReference>
<dbReference type="InterPro" id="IPR001969">
    <property type="entry name" value="Aspartic_peptidase_AS"/>
</dbReference>
<dbReference type="PANTHER" id="PTHR12917:SF1">
    <property type="entry name" value="AT13091P"/>
    <property type="match status" value="1"/>
</dbReference>
<dbReference type="CDD" id="cd17039">
    <property type="entry name" value="Ubl_ubiquitin_like"/>
    <property type="match status" value="1"/>
</dbReference>
<keyword evidence="2" id="KW-0645">Protease</keyword>
<evidence type="ECO:0000256" key="4">
    <source>
        <dbReference type="ARBA" id="ARBA00022801"/>
    </source>
</evidence>
<evidence type="ECO:0000256" key="2">
    <source>
        <dbReference type="ARBA" id="ARBA00022670"/>
    </source>
</evidence>
<comment type="similarity">
    <text evidence="1">Belongs to the DDI1 family.</text>
</comment>
<dbReference type="Proteomes" id="UP000179807">
    <property type="component" value="Unassembled WGS sequence"/>
</dbReference>
<dbReference type="AlphaFoldDB" id="A0A1J4JZW5"/>
<evidence type="ECO:0000256" key="1">
    <source>
        <dbReference type="ARBA" id="ARBA00009136"/>
    </source>
</evidence>
<dbReference type="GeneID" id="94840434"/>
<dbReference type="SUPFAM" id="SSF50630">
    <property type="entry name" value="Acid proteases"/>
    <property type="match status" value="1"/>
</dbReference>
<evidence type="ECO:0000313" key="6">
    <source>
        <dbReference type="EMBL" id="OHT04711.1"/>
    </source>
</evidence>
<reference evidence="6" key="1">
    <citation type="submission" date="2016-10" db="EMBL/GenBank/DDBJ databases">
        <authorList>
            <person name="Benchimol M."/>
            <person name="Almeida L.G."/>
            <person name="Vasconcelos A.T."/>
            <person name="Perreira-Neves A."/>
            <person name="Rosa I.A."/>
            <person name="Tasca T."/>
            <person name="Bogo M.R."/>
            <person name="de Souza W."/>
        </authorList>
    </citation>
    <scope>NUCLEOTIDE SEQUENCE [LARGE SCALE GENOMIC DNA]</scope>
    <source>
        <strain evidence="6">K</strain>
    </source>
</reference>
<name>A0A1J4JZW5_9EUKA</name>
<dbReference type="VEuPathDB" id="TrichDB:TRFO_27714"/>
<dbReference type="Pfam" id="PF09668">
    <property type="entry name" value="Asp_protease"/>
    <property type="match status" value="1"/>
</dbReference>
<dbReference type="InterPro" id="IPR001995">
    <property type="entry name" value="Peptidase_A2_cat"/>
</dbReference>
<accession>A0A1J4JZW5</accession>
<feature type="domain" description="Peptidase A2" evidence="5">
    <location>
        <begin position="133"/>
        <end position="212"/>
    </location>
</feature>
<keyword evidence="4" id="KW-0378">Hydrolase</keyword>
<keyword evidence="3" id="KW-0064">Aspartyl protease</keyword>
<dbReference type="Gene3D" id="2.40.70.10">
    <property type="entry name" value="Acid Proteases"/>
    <property type="match status" value="1"/>
</dbReference>
<dbReference type="OrthoDB" id="1047367at2759"/>
<evidence type="ECO:0000256" key="3">
    <source>
        <dbReference type="ARBA" id="ARBA00022750"/>
    </source>
</evidence>
<proteinExistence type="inferred from homology"/>
<dbReference type="PROSITE" id="PS50175">
    <property type="entry name" value="ASP_PROT_RETROV"/>
    <property type="match status" value="1"/>
</dbReference>
<dbReference type="InterPro" id="IPR019103">
    <property type="entry name" value="Peptidase_aspartic_DDI1-type"/>
</dbReference>
<comment type="caution">
    <text evidence="6">The sequence shown here is derived from an EMBL/GenBank/DDBJ whole genome shotgun (WGS) entry which is preliminary data.</text>
</comment>
<dbReference type="GO" id="GO:0006508">
    <property type="term" value="P:proteolysis"/>
    <property type="evidence" value="ECO:0007669"/>
    <property type="project" value="UniProtKB-KW"/>
</dbReference>